<gene>
    <name evidence="2" type="ORF">KK488_13505</name>
</gene>
<organism evidence="2 3">
    <name type="scientific">Sphingobium nicotianae</name>
    <dbReference type="NCBI Taxonomy" id="2782607"/>
    <lineage>
        <taxon>Bacteria</taxon>
        <taxon>Pseudomonadati</taxon>
        <taxon>Pseudomonadota</taxon>
        <taxon>Alphaproteobacteria</taxon>
        <taxon>Sphingomonadales</taxon>
        <taxon>Sphingomonadaceae</taxon>
        <taxon>Sphingobium</taxon>
    </lineage>
</organism>
<dbReference type="RefSeq" id="WP_214624209.1">
    <property type="nucleotide sequence ID" value="NZ_JAHGAW010000008.1"/>
</dbReference>
<protein>
    <submittedName>
        <fullName evidence="2">GNAT family N-acetyltransferase</fullName>
    </submittedName>
</protein>
<evidence type="ECO:0000259" key="1">
    <source>
        <dbReference type="PROSITE" id="PS51186"/>
    </source>
</evidence>
<evidence type="ECO:0000313" key="3">
    <source>
        <dbReference type="Proteomes" id="UP001138757"/>
    </source>
</evidence>
<evidence type="ECO:0000313" key="2">
    <source>
        <dbReference type="EMBL" id="MBT2187965.1"/>
    </source>
</evidence>
<dbReference type="InterPro" id="IPR016181">
    <property type="entry name" value="Acyl_CoA_acyltransferase"/>
</dbReference>
<reference evidence="2" key="1">
    <citation type="submission" date="2021-05" db="EMBL/GenBank/DDBJ databases">
        <title>Genome of Sphingobium sp. strain.</title>
        <authorList>
            <person name="Fan R."/>
        </authorList>
    </citation>
    <scope>NUCLEOTIDE SEQUENCE</scope>
    <source>
        <strain evidence="2">H33</strain>
    </source>
</reference>
<keyword evidence="3" id="KW-1185">Reference proteome</keyword>
<accession>A0A9X1ISA5</accession>
<dbReference type="SUPFAM" id="SSF55729">
    <property type="entry name" value="Acyl-CoA N-acyltransferases (Nat)"/>
    <property type="match status" value="1"/>
</dbReference>
<feature type="domain" description="N-acetyltransferase" evidence="1">
    <location>
        <begin position="12"/>
        <end position="167"/>
    </location>
</feature>
<dbReference type="Proteomes" id="UP001138757">
    <property type="component" value="Unassembled WGS sequence"/>
</dbReference>
<dbReference type="GO" id="GO:0016747">
    <property type="term" value="F:acyltransferase activity, transferring groups other than amino-acyl groups"/>
    <property type="evidence" value="ECO:0007669"/>
    <property type="project" value="InterPro"/>
</dbReference>
<proteinExistence type="predicted"/>
<dbReference type="PANTHER" id="PTHR43792:SF1">
    <property type="entry name" value="N-ACETYLTRANSFERASE DOMAIN-CONTAINING PROTEIN"/>
    <property type="match status" value="1"/>
</dbReference>
<dbReference type="Gene3D" id="3.40.630.30">
    <property type="match status" value="1"/>
</dbReference>
<dbReference type="InterPro" id="IPR000182">
    <property type="entry name" value="GNAT_dom"/>
</dbReference>
<sequence>MTQPPTIETPRLILRAFRADDVETFCAEMGDDRFAAFITREGRGLSYAESWQRFCNLSGHWTARGFGNFAVEEKASGNFVGHVGPLQPPGWPDFEIGWGIFPAFQGRGYAVEAAAAAFHWAHHMLGRTQTLHMIDPANEPSARVARALGAEPGEMWTPFWPEAKPVRQWKTTWEAFTATPVYARLTA</sequence>
<comment type="caution">
    <text evidence="2">The sequence shown here is derived from an EMBL/GenBank/DDBJ whole genome shotgun (WGS) entry which is preliminary data.</text>
</comment>
<name>A0A9X1ISA5_9SPHN</name>
<dbReference type="PANTHER" id="PTHR43792">
    <property type="entry name" value="GNAT FAMILY, PUTATIVE (AFU_ORTHOLOGUE AFUA_3G00765)-RELATED-RELATED"/>
    <property type="match status" value="1"/>
</dbReference>
<dbReference type="Pfam" id="PF13302">
    <property type="entry name" value="Acetyltransf_3"/>
    <property type="match status" value="1"/>
</dbReference>
<dbReference type="AlphaFoldDB" id="A0A9X1ISA5"/>
<dbReference type="InterPro" id="IPR051531">
    <property type="entry name" value="N-acetyltransferase"/>
</dbReference>
<dbReference type="PROSITE" id="PS51186">
    <property type="entry name" value="GNAT"/>
    <property type="match status" value="1"/>
</dbReference>
<dbReference type="EMBL" id="JAHGAW010000008">
    <property type="protein sequence ID" value="MBT2187965.1"/>
    <property type="molecule type" value="Genomic_DNA"/>
</dbReference>